<feature type="compositionally biased region" description="Polar residues" evidence="2">
    <location>
        <begin position="580"/>
        <end position="590"/>
    </location>
</feature>
<accession>A0A164LYF8</accession>
<organism evidence="4 5">
    <name type="scientific">Daphnia magna</name>
    <dbReference type="NCBI Taxonomy" id="35525"/>
    <lineage>
        <taxon>Eukaryota</taxon>
        <taxon>Metazoa</taxon>
        <taxon>Ecdysozoa</taxon>
        <taxon>Arthropoda</taxon>
        <taxon>Crustacea</taxon>
        <taxon>Branchiopoda</taxon>
        <taxon>Diplostraca</taxon>
        <taxon>Cladocera</taxon>
        <taxon>Anomopoda</taxon>
        <taxon>Daphniidae</taxon>
        <taxon>Daphnia</taxon>
    </lineage>
</organism>
<dbReference type="STRING" id="35525.A0A164LYF8"/>
<gene>
    <name evidence="4" type="ORF">APZ42_032868</name>
</gene>
<reference evidence="4 5" key="1">
    <citation type="submission" date="2016-03" db="EMBL/GenBank/DDBJ databases">
        <title>EvidentialGene: Evidence-directed Construction of Genes on Genomes.</title>
        <authorList>
            <person name="Gilbert D.G."/>
            <person name="Choi J.-H."/>
            <person name="Mockaitis K."/>
            <person name="Colbourne J."/>
            <person name="Pfrender M."/>
        </authorList>
    </citation>
    <scope>NUCLEOTIDE SEQUENCE [LARGE SCALE GENOMIC DNA]</scope>
    <source>
        <strain evidence="4 5">Xinb3</strain>
        <tissue evidence="4">Complete organism</tissue>
    </source>
</reference>
<dbReference type="EMBL" id="LRGB01003123">
    <property type="protein sequence ID" value="KZS04551.1"/>
    <property type="molecule type" value="Genomic_DNA"/>
</dbReference>
<evidence type="ECO:0000313" key="5">
    <source>
        <dbReference type="Proteomes" id="UP000076858"/>
    </source>
</evidence>
<feature type="coiled-coil region" evidence="1">
    <location>
        <begin position="299"/>
        <end position="326"/>
    </location>
</feature>
<dbReference type="PANTHER" id="PTHR12752">
    <property type="entry name" value="PHOSPHOINOSITOL 3-PHOSPHATE-BINDING PROTEIN"/>
    <property type="match status" value="1"/>
</dbReference>
<feature type="domain" description="Pleckstrin homology" evidence="3">
    <location>
        <begin position="222"/>
        <end position="330"/>
    </location>
</feature>
<keyword evidence="4" id="KW-0670">Pyruvate</keyword>
<evidence type="ECO:0000259" key="3">
    <source>
        <dbReference type="Pfam" id="PF25541"/>
    </source>
</evidence>
<dbReference type="Pfam" id="PF25541">
    <property type="entry name" value="TBCA_PH"/>
    <property type="match status" value="1"/>
</dbReference>
<keyword evidence="1" id="KW-0175">Coiled coil</keyword>
<feature type="compositionally biased region" description="Basic and acidic residues" evidence="2">
    <location>
        <begin position="497"/>
        <end position="525"/>
    </location>
</feature>
<sequence>MVTGEIYHSDTDVPPKKGKLPPMIGHDQPSTHNGNRQPGDNKVQLSAGDLLGRTHEELVLLLIQLRRQSSALVKARDACLLEMESQVKLAALDISHRQECLIKTGELKHHVKELEKQLEKLKPMISLVDNMVKLGSSMSPQRHKKLPKPETSTAVKRNLTPMLHQQQQPKLQPSPYEPPAYSNVQQRNATMVFHSTPNRAADNDANAFYGSSVQGWQEAQISQLESKHHQLAQLEKFVREEGAAIHRLTRNQQVLRLAIRGIRQQTNAALQNADYGEVERCRQQQLFLERELSQIHSLLALSSKRLEDAAVEISRIEREISSLHQQLHRVGASNRQHLQSGAGGHSLNRSNNGREMAWLEAELNRVQQHVSQLQTKRQELSAQVNCLTSADYFLDLDESFNSTGTAKRKPISTWCETDLDSLNTIDRLTRNQDPSAMYFNTGGGSQHYQQEQEQQQEQLYQYDDHTMPVDISEADERMKRYYGIVPKQQPPPPSAADKAEIRTVRIVKRESEKRQRDKTKSRYDDSSFGMDELAEEDQAHGGSNGFYSEDPIMDDPVLSQFSHVLTLPRRGSKRDEQGRRSLSQRNSIAMTETPADARTQPLGPDQWKGSLRPRRNMSSLSLGDRNSSTSLDMDTGESTEGGLGSLDSTQRSPVLTPVYTSDAAREIIEEMRRQDMITARRAVPRHKRRHITISCSQPLVLEALTSDTRMTQGRARDDVDLQRALRFHHPFAPDVVRSTITQAIRINEKTIDNILCAPDKIVIPERYVPEQEVEELGEEEKQKRLKKTESIRRMLTGYSTGVDLPRPPSIAATTDIVELSEAKQLLAKERQQRDHFIGLNQMLVEEIKEKSKMAAAPSLSMESQFAA</sequence>
<feature type="region of interest" description="Disordered" evidence="2">
    <location>
        <begin position="566"/>
        <end position="652"/>
    </location>
</feature>
<dbReference type="Proteomes" id="UP000076858">
    <property type="component" value="Unassembled WGS sequence"/>
</dbReference>
<evidence type="ECO:0000313" key="4">
    <source>
        <dbReference type="EMBL" id="KZS04551.1"/>
    </source>
</evidence>
<name>A0A164LYF8_9CRUS</name>
<keyword evidence="4" id="KW-0808">Transferase</keyword>
<feature type="compositionally biased region" description="Polar residues" evidence="2">
    <location>
        <begin position="28"/>
        <end position="38"/>
    </location>
</feature>
<proteinExistence type="predicted"/>
<feature type="region of interest" description="Disordered" evidence="2">
    <location>
        <begin position="483"/>
        <end position="530"/>
    </location>
</feature>
<feature type="compositionally biased region" description="Polar residues" evidence="2">
    <location>
        <begin position="616"/>
        <end position="638"/>
    </location>
</feature>
<feature type="coiled-coil region" evidence="1">
    <location>
        <begin position="356"/>
        <end position="390"/>
    </location>
</feature>
<comment type="caution">
    <text evidence="4">The sequence shown here is derived from an EMBL/GenBank/DDBJ whole genome shotgun (WGS) entry which is preliminary data.</text>
</comment>
<keyword evidence="5" id="KW-1185">Reference proteome</keyword>
<evidence type="ECO:0000256" key="1">
    <source>
        <dbReference type="SAM" id="Coils"/>
    </source>
</evidence>
<dbReference type="OrthoDB" id="43122at2759"/>
<evidence type="ECO:0000256" key="2">
    <source>
        <dbReference type="SAM" id="MobiDB-lite"/>
    </source>
</evidence>
<dbReference type="InterPro" id="IPR057971">
    <property type="entry name" value="PKHA4-7_TBCA"/>
</dbReference>
<feature type="region of interest" description="Disordered" evidence="2">
    <location>
        <begin position="1"/>
        <end position="43"/>
    </location>
</feature>
<protein>
    <submittedName>
        <fullName evidence="4">Dihydrolipoyllysine-residue acetyltransferase component of pyruvate dehydrogenase complex-like protein</fullName>
    </submittedName>
</protein>
<dbReference type="GO" id="GO:0016740">
    <property type="term" value="F:transferase activity"/>
    <property type="evidence" value="ECO:0007669"/>
    <property type="project" value="UniProtKB-KW"/>
</dbReference>
<dbReference type="PANTHER" id="PTHR12752:SF9">
    <property type="entry name" value="KRAMER, ISOFORM I"/>
    <property type="match status" value="1"/>
</dbReference>
<dbReference type="AlphaFoldDB" id="A0A164LYF8"/>